<organism evidence="1">
    <name type="scientific">viral metagenome</name>
    <dbReference type="NCBI Taxonomy" id="1070528"/>
    <lineage>
        <taxon>unclassified sequences</taxon>
        <taxon>metagenomes</taxon>
        <taxon>organismal metagenomes</taxon>
    </lineage>
</organism>
<sequence length="988" mass="116195">MELSELNEIDNITESNIAGDNSTLNNENLFDGLCLTTLIKTNDKVKLIILKSKLKGNYTQIYHKYFGNTETPIESVFDSYIFKNRNHFSFVKNLLEIFPIDDKIKKVDWTLNIEYNLINTIIKIDKGQYLLKMFNYKNIISKFDSMELIELYFNCGVSSTLPLFLLINDIVINKSHIDHVNRSILSAACRNADIRVLKYVINNFHSYHTPSWNNENFIISLFNNIFQDHIPDKYILRRIKLINTKINLVPYFHHMIDSINRCSTKLELTTLLTLAKYYGDGYIMKDNNVSALSNIISNNVNKESIEKVLLIFSQGEDKVLFLLHIMWEYYSLFDIDFNKYAQNCCTEKIQEGVNSIIHGIYNLSGNEIFTTYNSNDLKTIFQIYQPSMTILNNYPDYSKHLLYLLPYIDFIISDKSRFNKSSDSKIIKINLLKVNIKIWLRKHHNIVLFENKIKKMKMNDTIKDINSHRLLQKFNKVPPRNIVPCELDSIKNTCEGSYLIREKADGCLVDFVSTDISPCISEYNKHTIKAEFIEDLDLYLIFDINIDNMGLIERYNYIRSVHPFTSSLVSLLDDVPIETFEELKSAIAKERTNFELFLKEPYENYRIYPKAAWLVKSSKEFNKDIIDNIIEEKDNDFICKEGPYINDGLIISPLSGKRELKIKPKSLHTLDLLYTGRNWVDREHNIWNHIIINTDIASPDTIWRCYPTFTKNKDGHYQFEVREYRYDKTKPNPSKVVNTIYKLHTIDWTTHGSAIGTNYFYHSNVTVRDASWNSIRKLQNNHLERILEKVSPNIKSSWLDLGCGSAKMLDYINKYHFSEYVGLDFDISQLIQGIDRIDRNNVFTTRSRVIPEDLNKDWNTHPLSWDQFNTNTKYDYIIANFSLPHFYNKTFWGKMEDVSMKDTVFIFNVVNDTAKEKWIKNDNYLYLDNDIVRYKFKNIHIDEMSEPFISDETIKKDLINNNWKILTCQTPSGINLDSKYTWYIVKHN</sequence>
<dbReference type="EMBL" id="MN740254">
    <property type="protein sequence ID" value="QHT96225.1"/>
    <property type="molecule type" value="Genomic_DNA"/>
</dbReference>
<dbReference type="InterPro" id="IPR029063">
    <property type="entry name" value="SAM-dependent_MTases_sf"/>
</dbReference>
<dbReference type="AlphaFoldDB" id="A0A6C0IUS1"/>
<evidence type="ECO:0000313" key="1">
    <source>
        <dbReference type="EMBL" id="QHT96225.1"/>
    </source>
</evidence>
<dbReference type="Gene3D" id="3.40.50.150">
    <property type="entry name" value="Vaccinia Virus protein VP39"/>
    <property type="match status" value="1"/>
</dbReference>
<dbReference type="CDD" id="cd02440">
    <property type="entry name" value="AdoMet_MTases"/>
    <property type="match status" value="1"/>
</dbReference>
<name>A0A6C0IUS1_9ZZZZ</name>
<evidence type="ECO:0008006" key="2">
    <source>
        <dbReference type="Google" id="ProtNLM"/>
    </source>
</evidence>
<proteinExistence type="predicted"/>
<dbReference type="SUPFAM" id="SSF53335">
    <property type="entry name" value="S-adenosyl-L-methionine-dependent methyltransferases"/>
    <property type="match status" value="1"/>
</dbReference>
<reference evidence="1" key="1">
    <citation type="journal article" date="2020" name="Nature">
        <title>Giant virus diversity and host interactions through global metagenomics.</title>
        <authorList>
            <person name="Schulz F."/>
            <person name="Roux S."/>
            <person name="Paez-Espino D."/>
            <person name="Jungbluth S."/>
            <person name="Walsh D.A."/>
            <person name="Denef V.J."/>
            <person name="McMahon K.D."/>
            <person name="Konstantinidis K.T."/>
            <person name="Eloe-Fadrosh E.A."/>
            <person name="Kyrpides N.C."/>
            <person name="Woyke T."/>
        </authorList>
    </citation>
    <scope>NUCLEOTIDE SEQUENCE</scope>
    <source>
        <strain evidence="1">GVMAG-M-3300024302-11</strain>
    </source>
</reference>
<accession>A0A6C0IUS1</accession>
<protein>
    <recommendedName>
        <fullName evidence="2">Methyltransferase domain-containing protein</fullName>
    </recommendedName>
</protein>